<keyword evidence="3" id="KW-1185">Reference proteome</keyword>
<dbReference type="EMBL" id="JAIQCJ010000154">
    <property type="protein sequence ID" value="KAJ8797803.1"/>
    <property type="molecule type" value="Genomic_DNA"/>
</dbReference>
<accession>A0AB34I323</accession>
<feature type="compositionally biased region" description="Low complexity" evidence="1">
    <location>
        <begin position="125"/>
        <end position="140"/>
    </location>
</feature>
<dbReference type="AlphaFoldDB" id="A0AB34I323"/>
<name>A0AB34I323_ESCRO</name>
<evidence type="ECO:0000313" key="2">
    <source>
        <dbReference type="EMBL" id="KAJ8797803.1"/>
    </source>
</evidence>
<comment type="caution">
    <text evidence="2">The sequence shown here is derived from an EMBL/GenBank/DDBJ whole genome shotgun (WGS) entry which is preliminary data.</text>
</comment>
<evidence type="ECO:0000313" key="3">
    <source>
        <dbReference type="Proteomes" id="UP001159641"/>
    </source>
</evidence>
<sequence>MGPHRPRARGHGSLRTPHPRFPPQRGEDRGAHTQRLLKAPREALDGIEDFDSRNLAMPPNPSLAHHPGLPAHLYAHSLIDDCLPQPGRLSDNLAFGFLMEDNSPQHSDAALTTQVPSFGEAVNQRPAARAGGAPSAGSARPRPDRAHLPGTPGGRPVSLPPSSTGDARAQPAAGSPPRPGAAGLALGESCAGRRGTEGLGATGLYIASASGQVATEGDRRPGVEMLAGSRTARALQAASRSNDVAQTGCIFPRRATQHPRTFSRMHLCPLSPLVFQRGRSGPAQRAASPSHPPSVKGSRRVAEPAADRRASGFQVRGS</sequence>
<feature type="region of interest" description="Disordered" evidence="1">
    <location>
        <begin position="276"/>
        <end position="318"/>
    </location>
</feature>
<proteinExistence type="predicted"/>
<protein>
    <submittedName>
        <fullName evidence="2">Uncharacterized protein</fullName>
    </submittedName>
</protein>
<feature type="compositionally biased region" description="Basic and acidic residues" evidence="1">
    <location>
        <begin position="300"/>
        <end position="310"/>
    </location>
</feature>
<feature type="compositionally biased region" description="Basic residues" evidence="1">
    <location>
        <begin position="1"/>
        <end position="12"/>
    </location>
</feature>
<evidence type="ECO:0000256" key="1">
    <source>
        <dbReference type="SAM" id="MobiDB-lite"/>
    </source>
</evidence>
<dbReference type="Proteomes" id="UP001159641">
    <property type="component" value="Unassembled WGS sequence"/>
</dbReference>
<organism evidence="2 3">
    <name type="scientific">Eschrichtius robustus</name>
    <name type="common">California gray whale</name>
    <name type="synonym">Eschrichtius gibbosus</name>
    <dbReference type="NCBI Taxonomy" id="9764"/>
    <lineage>
        <taxon>Eukaryota</taxon>
        <taxon>Metazoa</taxon>
        <taxon>Chordata</taxon>
        <taxon>Craniata</taxon>
        <taxon>Vertebrata</taxon>
        <taxon>Euteleostomi</taxon>
        <taxon>Mammalia</taxon>
        <taxon>Eutheria</taxon>
        <taxon>Laurasiatheria</taxon>
        <taxon>Artiodactyla</taxon>
        <taxon>Whippomorpha</taxon>
        <taxon>Cetacea</taxon>
        <taxon>Mysticeti</taxon>
        <taxon>Eschrichtiidae</taxon>
        <taxon>Eschrichtius</taxon>
    </lineage>
</organism>
<feature type="region of interest" description="Disordered" evidence="1">
    <location>
        <begin position="123"/>
        <end position="186"/>
    </location>
</feature>
<feature type="region of interest" description="Disordered" evidence="1">
    <location>
        <begin position="1"/>
        <end position="35"/>
    </location>
</feature>
<gene>
    <name evidence="2" type="ORF">J1605_017005</name>
</gene>
<reference evidence="2 3" key="1">
    <citation type="submission" date="2022-11" db="EMBL/GenBank/DDBJ databases">
        <title>Whole genome sequence of Eschrichtius robustus ER-17-0199.</title>
        <authorList>
            <person name="Bruniche-Olsen A."/>
            <person name="Black A.N."/>
            <person name="Fields C.J."/>
            <person name="Walden K."/>
            <person name="Dewoody J.A."/>
        </authorList>
    </citation>
    <scope>NUCLEOTIDE SEQUENCE [LARGE SCALE GENOMIC DNA]</scope>
    <source>
        <strain evidence="2">ER-17-0199</strain>
        <tissue evidence="2">Blubber</tissue>
    </source>
</reference>